<dbReference type="Proteomes" id="UP001320706">
    <property type="component" value="Unassembled WGS sequence"/>
</dbReference>
<gene>
    <name evidence="1" type="ORF">M8818_002615</name>
</gene>
<evidence type="ECO:0000313" key="2">
    <source>
        <dbReference type="Proteomes" id="UP001320706"/>
    </source>
</evidence>
<dbReference type="EMBL" id="JAMKPW020000011">
    <property type="protein sequence ID" value="KAK8213316.1"/>
    <property type="molecule type" value="Genomic_DNA"/>
</dbReference>
<accession>A0ACC3SH04</accession>
<name>A0ACC3SH04_9PEZI</name>
<reference evidence="1" key="1">
    <citation type="submission" date="2024-02" db="EMBL/GenBank/DDBJ databases">
        <title>Metagenome Assembled Genome of Zalaria obscura JY119.</title>
        <authorList>
            <person name="Vighnesh L."/>
            <person name="Jagadeeshwari U."/>
            <person name="Venkata Ramana C."/>
            <person name="Sasikala C."/>
        </authorList>
    </citation>
    <scope>NUCLEOTIDE SEQUENCE</scope>
    <source>
        <strain evidence="1">JY119</strain>
    </source>
</reference>
<evidence type="ECO:0000313" key="1">
    <source>
        <dbReference type="EMBL" id="KAK8213316.1"/>
    </source>
</evidence>
<keyword evidence="2" id="KW-1185">Reference proteome</keyword>
<organism evidence="1 2">
    <name type="scientific">Zalaria obscura</name>
    <dbReference type="NCBI Taxonomy" id="2024903"/>
    <lineage>
        <taxon>Eukaryota</taxon>
        <taxon>Fungi</taxon>
        <taxon>Dikarya</taxon>
        <taxon>Ascomycota</taxon>
        <taxon>Pezizomycotina</taxon>
        <taxon>Dothideomycetes</taxon>
        <taxon>Dothideomycetidae</taxon>
        <taxon>Dothideales</taxon>
        <taxon>Zalariaceae</taxon>
        <taxon>Zalaria</taxon>
    </lineage>
</organism>
<sequence length="258" mass="28172">MFLESFVRSSLTTVVAGSADVKDAMVLSQLYPSPAGSIVHQPPDPHRVTSPTSLLEDRTAPSHQRVCIPRNYRCQTKYATGRARTAGRNNHTAATCKAAVTGATVPVAVSKPHIGTRDAAAGKVNGSMLPTSAPLSGVSSMPVFLNPVNHSAQLACRYRECRCGWRLGVADIHGLRIVQLICKPLGSGWKSLARASAWMQVVDRPTLDSIITDHSAALADTRLDWERSRTITTYWWLSEYTYLVGYLTHTLLDTHHIL</sequence>
<comment type="caution">
    <text evidence="1">The sequence shown here is derived from an EMBL/GenBank/DDBJ whole genome shotgun (WGS) entry which is preliminary data.</text>
</comment>
<proteinExistence type="predicted"/>
<protein>
    <submittedName>
        <fullName evidence="1">Uncharacterized protein</fullName>
    </submittedName>
</protein>